<evidence type="ECO:0000313" key="1">
    <source>
        <dbReference type="EMBL" id="RVD91361.1"/>
    </source>
</evidence>
<comment type="caution">
    <text evidence="1">The sequence shown here is derived from an EMBL/GenBank/DDBJ whole genome shotgun (WGS) entry which is preliminary data.</text>
</comment>
<dbReference type="VEuPathDB" id="MicrosporidiaDB:TUBRATIS_21850"/>
<gene>
    <name evidence="1" type="ORF">TUBRATIS_21850</name>
</gene>
<keyword evidence="2" id="KW-1185">Reference proteome</keyword>
<protein>
    <submittedName>
        <fullName evidence="1">Uncharacterized protein</fullName>
    </submittedName>
</protein>
<dbReference type="EMBL" id="RCSS01000553">
    <property type="protein sequence ID" value="RVD91361.1"/>
    <property type="molecule type" value="Genomic_DNA"/>
</dbReference>
<dbReference type="AlphaFoldDB" id="A0A437AJK4"/>
<dbReference type="OrthoDB" id="2188238at2759"/>
<dbReference type="Proteomes" id="UP000282876">
    <property type="component" value="Unassembled WGS sequence"/>
</dbReference>
<name>A0A437AJK4_9MICR</name>
<reference evidence="1 2" key="1">
    <citation type="submission" date="2018-10" db="EMBL/GenBank/DDBJ databases">
        <title>Draft genome sequence of the microsporidian Tubulinosema ratisbonensis.</title>
        <authorList>
            <person name="Polonais V."/>
            <person name="Peyretaillade E."/>
            <person name="Niehus S."/>
            <person name="Wawrzyniak I."/>
            <person name="Franchet A."/>
            <person name="Gaspin C."/>
            <person name="Reichstadt M."/>
            <person name="Belser C."/>
            <person name="Labadie K."/>
            <person name="Delbac F."/>
            <person name="Ferrandon D."/>
        </authorList>
    </citation>
    <scope>NUCLEOTIDE SEQUENCE [LARGE SCALE GENOMIC DNA]</scope>
    <source>
        <strain evidence="1 2">Franzen</strain>
    </source>
</reference>
<accession>A0A437AJK4</accession>
<sequence>MDQSEKSPEQEWEEHFDELVDKLKSLLNSVEMLSTEGLNFNSGDVCSKKEERQKFIELIEKNNPRDVTLFYANKRYVYIRDLENQYSKTPFFLFVSMDLDDIGIKRGMIVTEYCGFILVGTFNNTNSANAVRYFCNCVCENLSQYEMIEE</sequence>
<evidence type="ECO:0000313" key="2">
    <source>
        <dbReference type="Proteomes" id="UP000282876"/>
    </source>
</evidence>
<proteinExistence type="predicted"/>
<organism evidence="1 2">
    <name type="scientific">Tubulinosema ratisbonensis</name>
    <dbReference type="NCBI Taxonomy" id="291195"/>
    <lineage>
        <taxon>Eukaryota</taxon>
        <taxon>Fungi</taxon>
        <taxon>Fungi incertae sedis</taxon>
        <taxon>Microsporidia</taxon>
        <taxon>Tubulinosematoidea</taxon>
        <taxon>Tubulinosematidae</taxon>
        <taxon>Tubulinosema</taxon>
    </lineage>
</organism>